<dbReference type="STRING" id="1619013.UT41_C0002G0057"/>
<keyword evidence="3" id="KW-0812">Transmembrane</keyword>
<dbReference type="Pfam" id="PF13458">
    <property type="entry name" value="Peripla_BP_6"/>
    <property type="match status" value="1"/>
</dbReference>
<keyword evidence="3" id="KW-0472">Membrane</keyword>
<keyword evidence="2" id="KW-0732">Signal</keyword>
<dbReference type="Proteomes" id="UP000034665">
    <property type="component" value="Unassembled WGS sequence"/>
</dbReference>
<comment type="caution">
    <text evidence="5">The sequence shown here is derived from an EMBL/GenBank/DDBJ whole genome shotgun (WGS) entry which is preliminary data.</text>
</comment>
<gene>
    <name evidence="5" type="ORF">UT41_C0002G0057</name>
</gene>
<evidence type="ECO:0000256" key="2">
    <source>
        <dbReference type="ARBA" id="ARBA00022729"/>
    </source>
</evidence>
<feature type="domain" description="Leucine-binding protein" evidence="4">
    <location>
        <begin position="30"/>
        <end position="346"/>
    </location>
</feature>
<evidence type="ECO:0000313" key="6">
    <source>
        <dbReference type="Proteomes" id="UP000034665"/>
    </source>
</evidence>
<name>A0A0G0NA00_9BACT</name>
<dbReference type="SUPFAM" id="SSF53822">
    <property type="entry name" value="Periplasmic binding protein-like I"/>
    <property type="match status" value="1"/>
</dbReference>
<dbReference type="InterPro" id="IPR028082">
    <property type="entry name" value="Peripla_BP_I"/>
</dbReference>
<comment type="similarity">
    <text evidence="1">Belongs to the leucine-binding protein family.</text>
</comment>
<accession>A0A0G0NA00</accession>
<dbReference type="InterPro" id="IPR028081">
    <property type="entry name" value="Leu-bd"/>
</dbReference>
<evidence type="ECO:0000256" key="3">
    <source>
        <dbReference type="SAM" id="Phobius"/>
    </source>
</evidence>
<dbReference type="InterPro" id="IPR051010">
    <property type="entry name" value="BCAA_transport"/>
</dbReference>
<dbReference type="Gene3D" id="3.40.50.2300">
    <property type="match status" value="2"/>
</dbReference>
<keyword evidence="3" id="KW-1133">Transmembrane helix</keyword>
<feature type="transmembrane region" description="Helical" evidence="3">
    <location>
        <begin position="6"/>
        <end position="23"/>
    </location>
</feature>
<proteinExistence type="inferred from homology"/>
<evidence type="ECO:0000313" key="5">
    <source>
        <dbReference type="EMBL" id="KKR12283.1"/>
    </source>
</evidence>
<reference evidence="5 6" key="1">
    <citation type="journal article" date="2015" name="Nature">
        <title>rRNA introns, odd ribosomes, and small enigmatic genomes across a large radiation of phyla.</title>
        <authorList>
            <person name="Brown C.T."/>
            <person name="Hug L.A."/>
            <person name="Thomas B.C."/>
            <person name="Sharon I."/>
            <person name="Castelle C.J."/>
            <person name="Singh A."/>
            <person name="Wilkins M.J."/>
            <person name="Williams K.H."/>
            <person name="Banfield J.F."/>
        </authorList>
    </citation>
    <scope>NUCLEOTIDE SEQUENCE [LARGE SCALE GENOMIC DNA]</scope>
</reference>
<protein>
    <submittedName>
        <fullName evidence="5">Extracellular ligand-binding receptor</fullName>
    </submittedName>
</protein>
<evidence type="ECO:0000256" key="1">
    <source>
        <dbReference type="ARBA" id="ARBA00010062"/>
    </source>
</evidence>
<dbReference type="EMBL" id="LBWR01000002">
    <property type="protein sequence ID" value="KKR12283.1"/>
    <property type="molecule type" value="Genomic_DNA"/>
</dbReference>
<dbReference type="PANTHER" id="PTHR30483">
    <property type="entry name" value="LEUCINE-SPECIFIC-BINDING PROTEIN"/>
    <property type="match status" value="1"/>
</dbReference>
<organism evidence="5 6">
    <name type="scientific">Candidatus Wolfebacteria bacterium GW2011_GWC2_39_22</name>
    <dbReference type="NCBI Taxonomy" id="1619013"/>
    <lineage>
        <taxon>Bacteria</taxon>
        <taxon>Candidatus Wolfeibacteriota</taxon>
    </lineage>
</organism>
<dbReference type="PANTHER" id="PTHR30483:SF37">
    <property type="entry name" value="ABC TRANSPORTER SUBSTRATE-BINDING PROTEIN"/>
    <property type="match status" value="1"/>
</dbReference>
<dbReference type="AlphaFoldDB" id="A0A0G0NA00"/>
<evidence type="ECO:0000259" key="4">
    <source>
        <dbReference type="Pfam" id="PF13458"/>
    </source>
</evidence>
<sequence length="363" mass="38672">MDKKKISIAVGIVVIIILGFVYMQSAEKSSVKIGAVLPLTGGLAAVGEEIKNGMDLAIKESGLTLVIQDGEASPPKSLAAARQLADVDQVTVILTAFRGASLSIASGLQDKDTIIVANTATTKGMVVSTSTPNLFVIGDEVVRSAAVLGEYAKKGGMCKNPGAISEQTEVGKSKIMGFGEGLGDVEVVFTELFDPNTTDFKTIIAKAKAANVDCLFAEVRSNATPILLKQLDENKFFPQVFSTSYSVTPAIIGQASKTQLDNLTISSTLLNKDNKNTKEFFEAYKQEYGKEATGWGATGYEMIKLIEKPLKKCGTDAVCIKKELNAVMGVESALGTLTMSNQEVQLNQFDIFDIVDGAFIKVQ</sequence>
<keyword evidence="5" id="KW-0675">Receptor</keyword>